<dbReference type="GO" id="GO:0071028">
    <property type="term" value="P:nuclear mRNA surveillance"/>
    <property type="evidence" value="ECO:0007669"/>
    <property type="project" value="TreeGrafter"/>
</dbReference>
<dbReference type="GO" id="GO:0006364">
    <property type="term" value="P:rRNA processing"/>
    <property type="evidence" value="ECO:0007669"/>
    <property type="project" value="UniProtKB-KW"/>
</dbReference>
<dbReference type="SUPFAM" id="SSF54211">
    <property type="entry name" value="Ribosomal protein S5 domain 2-like"/>
    <property type="match status" value="1"/>
</dbReference>
<comment type="similarity">
    <text evidence="2">Belongs to the RNase PH family.</text>
</comment>
<dbReference type="PANTHER" id="PTHR11953">
    <property type="entry name" value="EXOSOME COMPLEX COMPONENT"/>
    <property type="match status" value="1"/>
</dbReference>
<dbReference type="Proteomes" id="UP000271241">
    <property type="component" value="Unassembled WGS sequence"/>
</dbReference>
<gene>
    <name evidence="8" type="ORF">THASP1DRAFT_27043</name>
</gene>
<evidence type="ECO:0000313" key="9">
    <source>
        <dbReference type="Proteomes" id="UP000271241"/>
    </source>
</evidence>
<evidence type="ECO:0000256" key="1">
    <source>
        <dbReference type="ARBA" id="ARBA00004123"/>
    </source>
</evidence>
<keyword evidence="9" id="KW-1185">Reference proteome</keyword>
<dbReference type="SUPFAM" id="SSF55666">
    <property type="entry name" value="Ribonuclease PH domain 2-like"/>
    <property type="match status" value="1"/>
</dbReference>
<dbReference type="GO" id="GO:0016075">
    <property type="term" value="P:rRNA catabolic process"/>
    <property type="evidence" value="ECO:0007669"/>
    <property type="project" value="TreeGrafter"/>
</dbReference>
<evidence type="ECO:0000259" key="6">
    <source>
        <dbReference type="Pfam" id="PF01138"/>
    </source>
</evidence>
<evidence type="ECO:0000256" key="5">
    <source>
        <dbReference type="ARBA" id="ARBA00023242"/>
    </source>
</evidence>
<feature type="domain" description="Exoribonuclease phosphorolytic" evidence="7">
    <location>
        <begin position="135"/>
        <end position="196"/>
    </location>
</feature>
<dbReference type="InterPro" id="IPR050080">
    <property type="entry name" value="RNase_PH"/>
</dbReference>
<dbReference type="InterPro" id="IPR027408">
    <property type="entry name" value="PNPase/RNase_PH_dom_sf"/>
</dbReference>
<dbReference type="Pfam" id="PF03725">
    <property type="entry name" value="RNase_PH_C"/>
    <property type="match status" value="1"/>
</dbReference>
<evidence type="ECO:0000259" key="7">
    <source>
        <dbReference type="Pfam" id="PF03725"/>
    </source>
</evidence>
<keyword evidence="4" id="KW-0271">Exosome</keyword>
<comment type="subcellular location">
    <subcellularLocation>
        <location evidence="1">Nucleus</location>
    </subcellularLocation>
</comment>
<dbReference type="STRING" id="78915.A0A4P9XXT3"/>
<evidence type="ECO:0000256" key="4">
    <source>
        <dbReference type="ARBA" id="ARBA00022835"/>
    </source>
</evidence>
<keyword evidence="5" id="KW-0539">Nucleus</keyword>
<proteinExistence type="inferred from homology"/>
<dbReference type="GO" id="GO:0071051">
    <property type="term" value="P:poly(A)-dependent snoRNA 3'-end processing"/>
    <property type="evidence" value="ECO:0007669"/>
    <property type="project" value="TreeGrafter"/>
</dbReference>
<keyword evidence="3" id="KW-0698">rRNA processing</keyword>
<dbReference type="OrthoDB" id="27298at2759"/>
<dbReference type="InterPro" id="IPR020568">
    <property type="entry name" value="Ribosomal_Su5_D2-typ_SF"/>
</dbReference>
<dbReference type="CDD" id="cd11372">
    <property type="entry name" value="RNase_PH_RRP46"/>
    <property type="match status" value="1"/>
</dbReference>
<dbReference type="AlphaFoldDB" id="A0A4P9XXT3"/>
<dbReference type="PANTHER" id="PTHR11953:SF1">
    <property type="entry name" value="EXOSOME COMPLEX COMPONENT RRP46"/>
    <property type="match status" value="1"/>
</dbReference>
<feature type="domain" description="Exoribonuclease phosphorolytic" evidence="6">
    <location>
        <begin position="11"/>
        <end position="131"/>
    </location>
</feature>
<dbReference type="GO" id="GO:0000177">
    <property type="term" value="C:cytoplasmic exosome (RNase complex)"/>
    <property type="evidence" value="ECO:0007669"/>
    <property type="project" value="TreeGrafter"/>
</dbReference>
<reference evidence="9" key="1">
    <citation type="journal article" date="2018" name="Nat. Microbiol.">
        <title>Leveraging single-cell genomics to expand the fungal tree of life.</title>
        <authorList>
            <person name="Ahrendt S.R."/>
            <person name="Quandt C.A."/>
            <person name="Ciobanu D."/>
            <person name="Clum A."/>
            <person name="Salamov A."/>
            <person name="Andreopoulos B."/>
            <person name="Cheng J.F."/>
            <person name="Woyke T."/>
            <person name="Pelin A."/>
            <person name="Henrissat B."/>
            <person name="Reynolds N.K."/>
            <person name="Benny G.L."/>
            <person name="Smith M.E."/>
            <person name="James T.Y."/>
            <person name="Grigoriev I.V."/>
        </authorList>
    </citation>
    <scope>NUCLEOTIDE SEQUENCE [LARGE SCALE GENOMIC DNA]</scope>
    <source>
        <strain evidence="9">RSA 1356</strain>
    </source>
</reference>
<dbReference type="EMBL" id="KZ992424">
    <property type="protein sequence ID" value="RKP11206.1"/>
    <property type="molecule type" value="Genomic_DNA"/>
</dbReference>
<dbReference type="Gene3D" id="3.30.230.70">
    <property type="entry name" value="GHMP Kinase, N-terminal domain"/>
    <property type="match status" value="1"/>
</dbReference>
<dbReference type="InterPro" id="IPR036345">
    <property type="entry name" value="ExoRNase_PH_dom2_sf"/>
</dbReference>
<name>A0A4P9XXT3_9FUNG</name>
<dbReference type="GO" id="GO:0000176">
    <property type="term" value="C:nuclear exosome (RNase complex)"/>
    <property type="evidence" value="ECO:0007669"/>
    <property type="project" value="UniProtKB-ARBA"/>
</dbReference>
<dbReference type="GO" id="GO:0003723">
    <property type="term" value="F:RNA binding"/>
    <property type="evidence" value="ECO:0007669"/>
    <property type="project" value="TreeGrafter"/>
</dbReference>
<organism evidence="8 9">
    <name type="scientific">Thamnocephalis sphaerospora</name>
    <dbReference type="NCBI Taxonomy" id="78915"/>
    <lineage>
        <taxon>Eukaryota</taxon>
        <taxon>Fungi</taxon>
        <taxon>Fungi incertae sedis</taxon>
        <taxon>Zoopagomycota</taxon>
        <taxon>Zoopagomycotina</taxon>
        <taxon>Zoopagomycetes</taxon>
        <taxon>Zoopagales</taxon>
        <taxon>Sigmoideomycetaceae</taxon>
        <taxon>Thamnocephalis</taxon>
    </lineage>
</organism>
<dbReference type="GO" id="GO:0034475">
    <property type="term" value="P:U4 snRNA 3'-end processing"/>
    <property type="evidence" value="ECO:0007669"/>
    <property type="project" value="TreeGrafter"/>
</dbReference>
<evidence type="ECO:0000313" key="8">
    <source>
        <dbReference type="EMBL" id="RKP11206.1"/>
    </source>
</evidence>
<evidence type="ECO:0000256" key="3">
    <source>
        <dbReference type="ARBA" id="ARBA00022552"/>
    </source>
</evidence>
<dbReference type="InterPro" id="IPR015847">
    <property type="entry name" value="ExoRNase_PH_dom2"/>
</dbReference>
<dbReference type="InterPro" id="IPR001247">
    <property type="entry name" value="ExoRNase_PH_dom1"/>
</dbReference>
<evidence type="ECO:0000256" key="2">
    <source>
        <dbReference type="ARBA" id="ARBA00006678"/>
    </source>
</evidence>
<dbReference type="GO" id="GO:0005730">
    <property type="term" value="C:nucleolus"/>
    <property type="evidence" value="ECO:0007669"/>
    <property type="project" value="TreeGrafter"/>
</dbReference>
<sequence>MPRKDGRTTTQMRAMSATQGALERADGSVRFGFGDTQTMCAVNGPVEARLREEQLDRATVEAVYRPIIGLPGVRAKEIEAAVQTVAEASLLAGLHPRTLVQVTAQCMSDAGSSVAATLNATAMALMDAGLPLRAVPAAVACAISPEGEVLVDPTAEEEQCARSQHVFAFDNTSQEMVFCASTGKFTAEELAACHDLCRAGAAKVHAFYRVALERKLAEEGIVA</sequence>
<accession>A0A4P9XXT3</accession>
<dbReference type="Pfam" id="PF01138">
    <property type="entry name" value="RNase_PH"/>
    <property type="match status" value="1"/>
</dbReference>
<protein>
    <submittedName>
        <fullName evidence="8">Exosome component Rrp46</fullName>
    </submittedName>
</protein>